<keyword evidence="4" id="KW-1185">Reference proteome</keyword>
<dbReference type="EC" id="4.2.3.-" evidence="2"/>
<protein>
    <recommendedName>
        <fullName evidence="2">Terpene synthase</fullName>
        <ecNumber evidence="2">4.2.3.-</ecNumber>
    </recommendedName>
</protein>
<dbReference type="Gene3D" id="1.10.600.10">
    <property type="entry name" value="Farnesyl Diphosphate Synthase"/>
    <property type="match status" value="1"/>
</dbReference>
<proteinExistence type="inferred from homology"/>
<dbReference type="PANTHER" id="PTHR35201:SF4">
    <property type="entry name" value="BETA-PINACENE SYNTHASE-RELATED"/>
    <property type="match status" value="1"/>
</dbReference>
<dbReference type="RefSeq" id="WP_179845697.1">
    <property type="nucleotide sequence ID" value="NZ_JACCBA010000001.1"/>
</dbReference>
<evidence type="ECO:0000313" key="3">
    <source>
        <dbReference type="EMBL" id="NYD48857.1"/>
    </source>
</evidence>
<dbReference type="SUPFAM" id="SSF48576">
    <property type="entry name" value="Terpenoid synthases"/>
    <property type="match status" value="1"/>
</dbReference>
<comment type="caution">
    <text evidence="3">The sequence shown here is derived from an EMBL/GenBank/DDBJ whole genome shotgun (WGS) entry which is preliminary data.</text>
</comment>
<accession>A0A7Y9EJH6</accession>
<evidence type="ECO:0000256" key="2">
    <source>
        <dbReference type="RuleBase" id="RU366034"/>
    </source>
</evidence>
<comment type="cofactor">
    <cofactor evidence="2">
        <name>Mg(2+)</name>
        <dbReference type="ChEBI" id="CHEBI:18420"/>
    </cofactor>
</comment>
<dbReference type="AlphaFoldDB" id="A0A7Y9EJH6"/>
<dbReference type="EMBL" id="JACCBA010000001">
    <property type="protein sequence ID" value="NYD48857.1"/>
    <property type="molecule type" value="Genomic_DNA"/>
</dbReference>
<dbReference type="GO" id="GO:0010333">
    <property type="term" value="F:terpene synthase activity"/>
    <property type="evidence" value="ECO:0007669"/>
    <property type="project" value="InterPro"/>
</dbReference>
<evidence type="ECO:0000313" key="4">
    <source>
        <dbReference type="Proteomes" id="UP000529783"/>
    </source>
</evidence>
<dbReference type="InterPro" id="IPR008949">
    <property type="entry name" value="Isoprenoid_synthase_dom_sf"/>
</dbReference>
<dbReference type="Pfam" id="PF19086">
    <property type="entry name" value="Terpene_syn_C_2"/>
    <property type="match status" value="1"/>
</dbReference>
<dbReference type="PANTHER" id="PTHR35201">
    <property type="entry name" value="TERPENE SYNTHASE"/>
    <property type="match status" value="1"/>
</dbReference>
<organism evidence="3 4">
    <name type="scientific">Actinomadura luteofluorescens</name>
    <dbReference type="NCBI Taxonomy" id="46163"/>
    <lineage>
        <taxon>Bacteria</taxon>
        <taxon>Bacillati</taxon>
        <taxon>Actinomycetota</taxon>
        <taxon>Actinomycetes</taxon>
        <taxon>Streptosporangiales</taxon>
        <taxon>Thermomonosporaceae</taxon>
        <taxon>Actinomadura</taxon>
    </lineage>
</organism>
<keyword evidence="1 2" id="KW-0456">Lyase</keyword>
<dbReference type="GO" id="GO:0046872">
    <property type="term" value="F:metal ion binding"/>
    <property type="evidence" value="ECO:0007669"/>
    <property type="project" value="UniProtKB-KW"/>
</dbReference>
<dbReference type="Proteomes" id="UP000529783">
    <property type="component" value="Unassembled WGS sequence"/>
</dbReference>
<gene>
    <name evidence="3" type="ORF">BJY14_004840</name>
</gene>
<comment type="similarity">
    <text evidence="2">Belongs to the terpene synthase family.</text>
</comment>
<name>A0A7Y9EJH6_9ACTN</name>
<reference evidence="3 4" key="1">
    <citation type="submission" date="2020-07" db="EMBL/GenBank/DDBJ databases">
        <title>Sequencing the genomes of 1000 actinobacteria strains.</title>
        <authorList>
            <person name="Klenk H.-P."/>
        </authorList>
    </citation>
    <scope>NUCLEOTIDE SEQUENCE [LARGE SCALE GENOMIC DNA]</scope>
    <source>
        <strain evidence="3 4">DSM 40398</strain>
    </source>
</reference>
<evidence type="ECO:0000256" key="1">
    <source>
        <dbReference type="ARBA" id="ARBA00023239"/>
    </source>
</evidence>
<sequence length="364" mass="40564">MSDPALTVEIPSLYCPLRTRIHPMLAELEQRGNDWMAAHGFNENERLWRRVQESNAAEFFARICPDAAPERLQMAIDWSYLMFVFDDVLDEAQVTGASQGFVDIAARVVRTLADPGCEMMAGDDPFRAPVQDLAHRLRRYATPAQIGRQLDAHRAWLLGVAWEINCRLGGTVPSLNDYTAMRPVFAAADPTLVWAEIALGAPISEGEMSSREVSALQEMTATYAAFSDDLYSLGKDLWFAQRQGGGNPSGLNLVNVFLAHEHCTIQEAITKAVDLCNRIARRFVDVRDKVEPHASDRLRPYVASLGHLMRGNIEWGLATPRYSNPDGEHPGAVKTICTWSDTPPPGTDQPPKIPSIAWWWEEPP</sequence>
<dbReference type="InterPro" id="IPR034686">
    <property type="entry name" value="Terpene_cyclase-like_2"/>
</dbReference>
<keyword evidence="2" id="KW-0479">Metal-binding</keyword>
<keyword evidence="2" id="KW-0460">Magnesium</keyword>